<accession>A0ABV4WH59</accession>
<dbReference type="SUPFAM" id="SSF52540">
    <property type="entry name" value="P-loop containing nucleoside triphosphate hydrolases"/>
    <property type="match status" value="2"/>
</dbReference>
<evidence type="ECO:0000313" key="1">
    <source>
        <dbReference type="EMBL" id="MFB2834412.1"/>
    </source>
</evidence>
<keyword evidence="2" id="KW-1185">Reference proteome</keyword>
<dbReference type="RefSeq" id="WP_413276846.1">
    <property type="nucleotide sequence ID" value="NZ_JBHFNT010000067.1"/>
</dbReference>
<dbReference type="EMBL" id="JBHFNT010000067">
    <property type="protein sequence ID" value="MFB2834412.1"/>
    <property type="molecule type" value="Genomic_DNA"/>
</dbReference>
<organism evidence="1 2">
    <name type="scientific">Floridaenema evergladense BLCC-F167</name>
    <dbReference type="NCBI Taxonomy" id="3153639"/>
    <lineage>
        <taxon>Bacteria</taxon>
        <taxon>Bacillati</taxon>
        <taxon>Cyanobacteriota</taxon>
        <taxon>Cyanophyceae</taxon>
        <taxon>Oscillatoriophycideae</taxon>
        <taxon>Aerosakkonematales</taxon>
        <taxon>Aerosakkonemataceae</taxon>
        <taxon>Floridanema</taxon>
        <taxon>Floridanema evergladense</taxon>
    </lineage>
</organism>
<reference evidence="1 2" key="1">
    <citation type="submission" date="2024-09" db="EMBL/GenBank/DDBJ databases">
        <title>Floridaenema gen nov. (Aerosakkonemataceae, Aerosakkonematales ord. nov., Cyanobacteria) from benthic tropical and subtropical fresh waters, with the description of four new species.</title>
        <authorList>
            <person name="Moretto J.A."/>
            <person name="Berthold D.E."/>
            <person name="Lefler F.W."/>
            <person name="Huang I.-S."/>
            <person name="Laughinghouse H. IV."/>
        </authorList>
    </citation>
    <scope>NUCLEOTIDE SEQUENCE [LARGE SCALE GENOMIC DNA]</scope>
    <source>
        <strain evidence="1 2">BLCC-F167</strain>
    </source>
</reference>
<dbReference type="Proteomes" id="UP001576780">
    <property type="component" value="Unassembled WGS sequence"/>
</dbReference>
<dbReference type="InterPro" id="IPR027417">
    <property type="entry name" value="P-loop_NTPase"/>
</dbReference>
<sequence>MNAPQNQDFFQSAKRLFKKPLEGPRKIKITVFGPRGVGKTSLLTAMSEQFDRTTQKTSLILRPELKTSLILQDKRSDLKSCFDTQNELEVVGGIKGTTEPQDFEFSLAKTGMDATVKLFFIDFPGKDLTSDMESVKKLLDECGIVLVAVDAPALMEEEGRWHDLINKPNLVTDYFKTSYQNLKEPRLVIFVPIKCEKYMRQCPTDLLKSVQKGYSYLIEFFDKPDLRSHVAVVVTPIQTLGNVEFSRIDVRSYNNQYYPHFYFRKTNTPKYQPIDCEQPLRYLLRFLLNIHLEQRFVLWKYLRKMLGDIFEDHAFREAAIEFAENCKTTEGFAILQDEEGWLNVNK</sequence>
<evidence type="ECO:0008006" key="3">
    <source>
        <dbReference type="Google" id="ProtNLM"/>
    </source>
</evidence>
<gene>
    <name evidence="1" type="ORF">ACE1CA_07740</name>
</gene>
<proteinExistence type="predicted"/>
<evidence type="ECO:0000313" key="2">
    <source>
        <dbReference type="Proteomes" id="UP001576780"/>
    </source>
</evidence>
<name>A0ABV4WH59_9CYAN</name>
<protein>
    <recommendedName>
        <fullName evidence="3">G domain-containing protein</fullName>
    </recommendedName>
</protein>
<comment type="caution">
    <text evidence="1">The sequence shown here is derived from an EMBL/GenBank/DDBJ whole genome shotgun (WGS) entry which is preliminary data.</text>
</comment>
<dbReference type="Gene3D" id="3.40.50.300">
    <property type="entry name" value="P-loop containing nucleotide triphosphate hydrolases"/>
    <property type="match status" value="1"/>
</dbReference>